<comment type="caution">
    <text evidence="3">The sequence shown here is derived from an EMBL/GenBank/DDBJ whole genome shotgun (WGS) entry which is preliminary data.</text>
</comment>
<evidence type="ECO:0000256" key="2">
    <source>
        <dbReference type="SAM" id="Phobius"/>
    </source>
</evidence>
<dbReference type="EMBL" id="VXPY01000121">
    <property type="protein sequence ID" value="MYD91956.1"/>
    <property type="molecule type" value="Genomic_DNA"/>
</dbReference>
<reference evidence="3" key="1">
    <citation type="submission" date="2019-09" db="EMBL/GenBank/DDBJ databases">
        <title>Characterisation of the sponge microbiome using genome-centric metagenomics.</title>
        <authorList>
            <person name="Engelberts J.P."/>
            <person name="Robbins S.J."/>
            <person name="De Goeij J.M."/>
            <person name="Aranda M."/>
            <person name="Bell S.C."/>
            <person name="Webster N.S."/>
        </authorList>
    </citation>
    <scope>NUCLEOTIDE SEQUENCE</scope>
    <source>
        <strain evidence="3">SB0662_bin_9</strain>
    </source>
</reference>
<keyword evidence="2" id="KW-1133">Transmembrane helix</keyword>
<sequence length="445" mass="51293">MNGKWRAARILLGLRLHWWLILISVVPSFAPVLRPDSFVPDLAHLAPWRYSVLQLELDAAGYALARLVNERPRAWTDRERREFVRRYASHLEARWQANEGMWLATQLLDPFDYVNYYRYDAERLKEDAWLGLHRNELELVVQFEVMEELARLGFVAPGRVFPPVVFRLTDPPILVTYSPRDVIQTIGFAYVRPNTPWAQADTYEDMVLTEHNLSAHLSRVGGIATYPTSVNPLTRDLEYLYEVVAHEWIHTWLAFRPLGIRYLQSDDLRTINETVATIFGEEMGRRIMLRHYPELIGRPPPATMLPIQPEPVPEDVEADPEIANGETDDSESESGFAFRDAMRETRLETDRLLAEGLVEDAEAYMETRRQYINAHGYFIRKLNQAYFAFHGTYATTGGSSSDLGPKLEELRRLSPDLWTFMDTAADLSSRSRLEQALDTARHAAE</sequence>
<keyword evidence="2" id="KW-0472">Membrane</keyword>
<accession>A0A6B1DY22</accession>
<proteinExistence type="predicted"/>
<evidence type="ECO:0000313" key="3">
    <source>
        <dbReference type="EMBL" id="MYD91956.1"/>
    </source>
</evidence>
<gene>
    <name evidence="3" type="ORF">F4Y08_16770</name>
</gene>
<name>A0A6B1DY22_9CHLR</name>
<feature type="transmembrane region" description="Helical" evidence="2">
    <location>
        <begin position="12"/>
        <end position="33"/>
    </location>
</feature>
<feature type="compositionally biased region" description="Acidic residues" evidence="1">
    <location>
        <begin position="312"/>
        <end position="332"/>
    </location>
</feature>
<evidence type="ECO:0000256" key="1">
    <source>
        <dbReference type="SAM" id="MobiDB-lite"/>
    </source>
</evidence>
<feature type="region of interest" description="Disordered" evidence="1">
    <location>
        <begin position="311"/>
        <end position="336"/>
    </location>
</feature>
<protein>
    <submittedName>
        <fullName evidence="3">Uncharacterized protein</fullName>
    </submittedName>
</protein>
<organism evidence="3">
    <name type="scientific">Caldilineaceae bacterium SB0662_bin_9</name>
    <dbReference type="NCBI Taxonomy" id="2605258"/>
    <lineage>
        <taxon>Bacteria</taxon>
        <taxon>Bacillati</taxon>
        <taxon>Chloroflexota</taxon>
        <taxon>Caldilineae</taxon>
        <taxon>Caldilineales</taxon>
        <taxon>Caldilineaceae</taxon>
    </lineage>
</organism>
<keyword evidence="2" id="KW-0812">Transmembrane</keyword>
<dbReference type="AlphaFoldDB" id="A0A6B1DY22"/>